<dbReference type="Proteomes" id="UP000009169">
    <property type="component" value="Unassembled WGS sequence"/>
</dbReference>
<organism evidence="1 2">
    <name type="scientific">Trichophyton equinum (strain ATCC MYA-4606 / CBS 127.97)</name>
    <name type="common">Horse ringworm fungus</name>
    <dbReference type="NCBI Taxonomy" id="559882"/>
    <lineage>
        <taxon>Eukaryota</taxon>
        <taxon>Fungi</taxon>
        <taxon>Dikarya</taxon>
        <taxon>Ascomycota</taxon>
        <taxon>Pezizomycotina</taxon>
        <taxon>Eurotiomycetes</taxon>
        <taxon>Eurotiomycetidae</taxon>
        <taxon>Onygenales</taxon>
        <taxon>Arthrodermataceae</taxon>
        <taxon>Trichophyton</taxon>
    </lineage>
</organism>
<accession>F2PKK5</accession>
<dbReference type="HOGENOM" id="CLU_1897673_0_0_1"/>
<evidence type="ECO:0000313" key="1">
    <source>
        <dbReference type="EMBL" id="EGE02423.1"/>
    </source>
</evidence>
<name>F2PKK5_TRIEC</name>
<protein>
    <submittedName>
        <fullName evidence="1">Uncharacterized protein</fullName>
    </submittedName>
</protein>
<dbReference type="EMBL" id="DS995722">
    <property type="protein sequence ID" value="EGE02423.1"/>
    <property type="molecule type" value="Genomic_DNA"/>
</dbReference>
<keyword evidence="2" id="KW-1185">Reference proteome</keyword>
<dbReference type="AlphaFoldDB" id="F2PKK5"/>
<sequence length="134" mass="15400">MRLVIPCSAPVSNKLRASLKGVYARTQYYTKFKKVLEKRRDSSALGKDTVIYLCLTSLDSDPNNKLESAGDLNRWVFREQPLANTDTRSIKRQQRTGNLTVEFFWGTNYAQDKGDQVPPPVKPELFKLEKLHDH</sequence>
<evidence type="ECO:0000313" key="2">
    <source>
        <dbReference type="Proteomes" id="UP000009169"/>
    </source>
</evidence>
<reference evidence="2" key="1">
    <citation type="journal article" date="2012" name="MBio">
        <title>Comparative genome analysis of Trichophyton rubrum and related dermatophytes reveals candidate genes involved in infection.</title>
        <authorList>
            <person name="Martinez D.A."/>
            <person name="Oliver B.G."/>
            <person name="Graeser Y."/>
            <person name="Goldberg J.M."/>
            <person name="Li W."/>
            <person name="Martinez-Rossi N.M."/>
            <person name="Monod M."/>
            <person name="Shelest E."/>
            <person name="Barton R.C."/>
            <person name="Birch E."/>
            <person name="Brakhage A.A."/>
            <person name="Chen Z."/>
            <person name="Gurr S.J."/>
            <person name="Heiman D."/>
            <person name="Heitman J."/>
            <person name="Kosti I."/>
            <person name="Rossi A."/>
            <person name="Saif S."/>
            <person name="Samalova M."/>
            <person name="Saunders C.W."/>
            <person name="Shea T."/>
            <person name="Summerbell R.C."/>
            <person name="Xu J."/>
            <person name="Young S."/>
            <person name="Zeng Q."/>
            <person name="Birren B.W."/>
            <person name="Cuomo C.A."/>
            <person name="White T.C."/>
        </authorList>
    </citation>
    <scope>NUCLEOTIDE SEQUENCE [LARGE SCALE GENOMIC DNA]</scope>
    <source>
        <strain evidence="2">ATCC MYA-4606 / CBS 127.97</strain>
    </source>
</reference>
<gene>
    <name evidence="1" type="ORF">TEQG_01459</name>
</gene>
<dbReference type="VEuPathDB" id="FungiDB:TEQG_01459"/>
<proteinExistence type="predicted"/>